<feature type="domain" description="Putative auto-transporter adhesin head GIN" evidence="2">
    <location>
        <begin position="30"/>
        <end position="210"/>
    </location>
</feature>
<organism evidence="3 4">
    <name type="scientific">Croceivirga radicis</name>
    <dbReference type="NCBI Taxonomy" id="1929488"/>
    <lineage>
        <taxon>Bacteria</taxon>
        <taxon>Pseudomonadati</taxon>
        <taxon>Bacteroidota</taxon>
        <taxon>Flavobacteriia</taxon>
        <taxon>Flavobacteriales</taxon>
        <taxon>Flavobacteriaceae</taxon>
        <taxon>Croceivirga</taxon>
    </lineage>
</organism>
<name>A0A1V6LW65_9FLAO</name>
<evidence type="ECO:0000256" key="1">
    <source>
        <dbReference type="SAM" id="SignalP"/>
    </source>
</evidence>
<proteinExistence type="predicted"/>
<accession>A0A1V6LW65</accession>
<comment type="caution">
    <text evidence="3">The sequence shown here is derived from an EMBL/GenBank/DDBJ whole genome shotgun (WGS) entry which is preliminary data.</text>
</comment>
<reference evidence="3 4" key="1">
    <citation type="submission" date="2016-12" db="EMBL/GenBank/DDBJ databases">
        <authorList>
            <person name="Song W.-J."/>
            <person name="Kurnit D.M."/>
        </authorList>
    </citation>
    <scope>NUCLEOTIDE SEQUENCE [LARGE SCALE GENOMIC DNA]</scope>
    <source>
        <strain evidence="3 4">HSG9</strain>
    </source>
</reference>
<dbReference type="Gene3D" id="2.160.20.120">
    <property type="match status" value="1"/>
</dbReference>
<dbReference type="Pfam" id="PF10988">
    <property type="entry name" value="DUF2807"/>
    <property type="match status" value="1"/>
</dbReference>
<feature type="chain" id="PRO_5012212597" evidence="1">
    <location>
        <begin position="20"/>
        <end position="227"/>
    </location>
</feature>
<sequence>MKTYFSLFLVLLLYYNTLAQDQDITIDLDEFTEIKAFDGISVNLIRSSSNKAVITGENTQKVVIVNNDGILKIRMELEKIFSGYRTFVDVHYNQELKLIDVNEDALIKSKDIFVQDLLEIRAQEGGEVNLNCQTEQLLVKAVTGGDVIVKGFTNNQDITINTGGTYTGKVFKSKLTTISVNAGGTAAIYATDYVQANVKAGGTVLVYGNPKKMDQKTVFGGKIERVE</sequence>
<evidence type="ECO:0000259" key="2">
    <source>
        <dbReference type="Pfam" id="PF10988"/>
    </source>
</evidence>
<protein>
    <submittedName>
        <fullName evidence="3">Chaperonin</fullName>
    </submittedName>
</protein>
<evidence type="ECO:0000313" key="3">
    <source>
        <dbReference type="EMBL" id="OQD44277.1"/>
    </source>
</evidence>
<keyword evidence="1" id="KW-0732">Signal</keyword>
<dbReference type="EMBL" id="MTBC01000001">
    <property type="protein sequence ID" value="OQD44277.1"/>
    <property type="molecule type" value="Genomic_DNA"/>
</dbReference>
<keyword evidence="4" id="KW-1185">Reference proteome</keyword>
<dbReference type="OrthoDB" id="704821at2"/>
<feature type="signal peptide" evidence="1">
    <location>
        <begin position="1"/>
        <end position="19"/>
    </location>
</feature>
<dbReference type="RefSeq" id="WP_080317807.1">
    <property type="nucleotide sequence ID" value="NZ_MTBC01000001.1"/>
</dbReference>
<dbReference type="InterPro" id="IPR021255">
    <property type="entry name" value="DUF2807"/>
</dbReference>
<dbReference type="AlphaFoldDB" id="A0A1V6LW65"/>
<evidence type="ECO:0000313" key="4">
    <source>
        <dbReference type="Proteomes" id="UP000191680"/>
    </source>
</evidence>
<gene>
    <name evidence="3" type="ORF">BUL40_01610</name>
</gene>
<dbReference type="Proteomes" id="UP000191680">
    <property type="component" value="Unassembled WGS sequence"/>
</dbReference>